<dbReference type="PANTHER" id="PTHR46285">
    <property type="entry name" value="PROTEINASE INHIBITOR I4, SERPIN (DUF716)-RELATED"/>
    <property type="match status" value="1"/>
</dbReference>
<gene>
    <name evidence="6" type="ORF">Syun_023551</name>
</gene>
<accession>A0AAP0FC96</accession>
<sequence length="247" mass="27715">MFRHNGRTYRSCTCLNTEHIDYVQSQKLNISIMFDLKRLYITNMFGEKAEHTLLQMKGELKDEDVVSKAQLGAFFGAMTIRTNAFHTMDCVNESPPLVKKTPPHLADGTPPSQLSSPGSFMRPHLVHSRIPPIPRPNRLALQLQISTVGSLFLLHSLIPLLPIPLPRSLPRLILSSAFAQEFLHFYLHRKDPSGLENRYFDLMLLPVSLCAVSALLRPDRAGGPARGVGLVMQGAWFMQMGFSFFTG</sequence>
<keyword evidence="3" id="KW-0812">Transmembrane</keyword>
<comment type="similarity">
    <text evidence="2">Belongs to the TMEM45 family.</text>
</comment>
<dbReference type="EMBL" id="JBBNAF010000010">
    <property type="protein sequence ID" value="KAK9107540.1"/>
    <property type="molecule type" value="Genomic_DNA"/>
</dbReference>
<dbReference type="Proteomes" id="UP001420932">
    <property type="component" value="Unassembled WGS sequence"/>
</dbReference>
<name>A0AAP0FC96_9MAGN</name>
<evidence type="ECO:0000256" key="3">
    <source>
        <dbReference type="ARBA" id="ARBA00022692"/>
    </source>
</evidence>
<organism evidence="6 7">
    <name type="scientific">Stephania yunnanensis</name>
    <dbReference type="NCBI Taxonomy" id="152371"/>
    <lineage>
        <taxon>Eukaryota</taxon>
        <taxon>Viridiplantae</taxon>
        <taxon>Streptophyta</taxon>
        <taxon>Embryophyta</taxon>
        <taxon>Tracheophyta</taxon>
        <taxon>Spermatophyta</taxon>
        <taxon>Magnoliopsida</taxon>
        <taxon>Ranunculales</taxon>
        <taxon>Menispermaceae</taxon>
        <taxon>Menispermoideae</taxon>
        <taxon>Cissampelideae</taxon>
        <taxon>Stephania</taxon>
    </lineage>
</organism>
<evidence type="ECO:0000256" key="1">
    <source>
        <dbReference type="ARBA" id="ARBA00004141"/>
    </source>
</evidence>
<comment type="subcellular location">
    <subcellularLocation>
        <location evidence="1">Membrane</location>
        <topology evidence="1">Multi-pass membrane protein</topology>
    </subcellularLocation>
</comment>
<dbReference type="Pfam" id="PF04819">
    <property type="entry name" value="DUF716"/>
    <property type="match status" value="1"/>
</dbReference>
<dbReference type="AlphaFoldDB" id="A0AAP0FC96"/>
<dbReference type="PANTHER" id="PTHR46285:SF7">
    <property type="entry name" value="OS06G0238900 PROTEIN"/>
    <property type="match status" value="1"/>
</dbReference>
<evidence type="ECO:0000313" key="6">
    <source>
        <dbReference type="EMBL" id="KAK9107540.1"/>
    </source>
</evidence>
<evidence type="ECO:0000256" key="5">
    <source>
        <dbReference type="ARBA" id="ARBA00023136"/>
    </source>
</evidence>
<keyword evidence="7" id="KW-1185">Reference proteome</keyword>
<comment type="caution">
    <text evidence="6">The sequence shown here is derived from an EMBL/GenBank/DDBJ whole genome shotgun (WGS) entry which is preliminary data.</text>
</comment>
<protein>
    <submittedName>
        <fullName evidence="6">Uncharacterized protein</fullName>
    </submittedName>
</protein>
<reference evidence="6 7" key="1">
    <citation type="submission" date="2024-01" db="EMBL/GenBank/DDBJ databases">
        <title>Genome assemblies of Stephania.</title>
        <authorList>
            <person name="Yang L."/>
        </authorList>
    </citation>
    <scope>NUCLEOTIDE SEQUENCE [LARGE SCALE GENOMIC DNA]</scope>
    <source>
        <strain evidence="6">YNDBR</strain>
        <tissue evidence="6">Leaf</tissue>
    </source>
</reference>
<proteinExistence type="inferred from homology"/>
<dbReference type="InterPro" id="IPR006904">
    <property type="entry name" value="DUF716"/>
</dbReference>
<evidence type="ECO:0000256" key="2">
    <source>
        <dbReference type="ARBA" id="ARBA00006948"/>
    </source>
</evidence>
<keyword evidence="5" id="KW-0472">Membrane</keyword>
<evidence type="ECO:0000256" key="4">
    <source>
        <dbReference type="ARBA" id="ARBA00022989"/>
    </source>
</evidence>
<dbReference type="GO" id="GO:0016020">
    <property type="term" value="C:membrane"/>
    <property type="evidence" value="ECO:0007669"/>
    <property type="project" value="UniProtKB-SubCell"/>
</dbReference>
<evidence type="ECO:0000313" key="7">
    <source>
        <dbReference type="Proteomes" id="UP001420932"/>
    </source>
</evidence>
<keyword evidence="4" id="KW-1133">Transmembrane helix</keyword>